<evidence type="ECO:0000313" key="3">
    <source>
        <dbReference type="Proteomes" id="UP000297245"/>
    </source>
</evidence>
<feature type="compositionally biased region" description="Basic and acidic residues" evidence="1">
    <location>
        <begin position="57"/>
        <end position="68"/>
    </location>
</feature>
<dbReference type="AlphaFoldDB" id="A0A4S8MC53"/>
<accession>A0A4S8MC53</accession>
<feature type="region of interest" description="Disordered" evidence="1">
    <location>
        <begin position="28"/>
        <end position="281"/>
    </location>
</feature>
<protein>
    <submittedName>
        <fullName evidence="2">Uncharacterized protein</fullName>
    </submittedName>
</protein>
<feature type="compositionally biased region" description="Low complexity" evidence="1">
    <location>
        <begin position="474"/>
        <end position="492"/>
    </location>
</feature>
<gene>
    <name evidence="2" type="ORF">K435DRAFT_938657</name>
</gene>
<proteinExistence type="predicted"/>
<feature type="compositionally biased region" description="Basic and acidic residues" evidence="1">
    <location>
        <begin position="37"/>
        <end position="49"/>
    </location>
</feature>
<feature type="compositionally biased region" description="Low complexity" evidence="1">
    <location>
        <begin position="252"/>
        <end position="281"/>
    </location>
</feature>
<feature type="compositionally biased region" description="Polar residues" evidence="1">
    <location>
        <begin position="236"/>
        <end position="251"/>
    </location>
</feature>
<feature type="compositionally biased region" description="Basic and acidic residues" evidence="1">
    <location>
        <begin position="85"/>
        <end position="103"/>
    </location>
</feature>
<evidence type="ECO:0000313" key="2">
    <source>
        <dbReference type="EMBL" id="THU99553.1"/>
    </source>
</evidence>
<feature type="compositionally biased region" description="Basic and acidic residues" evidence="1">
    <location>
        <begin position="110"/>
        <end position="120"/>
    </location>
</feature>
<feature type="compositionally biased region" description="Low complexity" evidence="1">
    <location>
        <begin position="212"/>
        <end position="228"/>
    </location>
</feature>
<feature type="compositionally biased region" description="Polar residues" evidence="1">
    <location>
        <begin position="444"/>
        <end position="455"/>
    </location>
</feature>
<reference evidence="2 3" key="1">
    <citation type="journal article" date="2019" name="Nat. Ecol. Evol.">
        <title>Megaphylogeny resolves global patterns of mushroom evolution.</title>
        <authorList>
            <person name="Varga T."/>
            <person name="Krizsan K."/>
            <person name="Foldi C."/>
            <person name="Dima B."/>
            <person name="Sanchez-Garcia M."/>
            <person name="Sanchez-Ramirez S."/>
            <person name="Szollosi G.J."/>
            <person name="Szarkandi J.G."/>
            <person name="Papp V."/>
            <person name="Albert L."/>
            <person name="Andreopoulos W."/>
            <person name="Angelini C."/>
            <person name="Antonin V."/>
            <person name="Barry K.W."/>
            <person name="Bougher N.L."/>
            <person name="Buchanan P."/>
            <person name="Buyck B."/>
            <person name="Bense V."/>
            <person name="Catcheside P."/>
            <person name="Chovatia M."/>
            <person name="Cooper J."/>
            <person name="Damon W."/>
            <person name="Desjardin D."/>
            <person name="Finy P."/>
            <person name="Geml J."/>
            <person name="Haridas S."/>
            <person name="Hughes K."/>
            <person name="Justo A."/>
            <person name="Karasinski D."/>
            <person name="Kautmanova I."/>
            <person name="Kiss B."/>
            <person name="Kocsube S."/>
            <person name="Kotiranta H."/>
            <person name="LaButti K.M."/>
            <person name="Lechner B.E."/>
            <person name="Liimatainen K."/>
            <person name="Lipzen A."/>
            <person name="Lukacs Z."/>
            <person name="Mihaltcheva S."/>
            <person name="Morgado L.N."/>
            <person name="Niskanen T."/>
            <person name="Noordeloos M.E."/>
            <person name="Ohm R.A."/>
            <person name="Ortiz-Santana B."/>
            <person name="Ovrebo C."/>
            <person name="Racz N."/>
            <person name="Riley R."/>
            <person name="Savchenko A."/>
            <person name="Shiryaev A."/>
            <person name="Soop K."/>
            <person name="Spirin V."/>
            <person name="Szebenyi C."/>
            <person name="Tomsovsky M."/>
            <person name="Tulloss R.E."/>
            <person name="Uehling J."/>
            <person name="Grigoriev I.V."/>
            <person name="Vagvolgyi C."/>
            <person name="Papp T."/>
            <person name="Martin F.M."/>
            <person name="Miettinen O."/>
            <person name="Hibbett D.S."/>
            <person name="Nagy L.G."/>
        </authorList>
    </citation>
    <scope>NUCLEOTIDE SEQUENCE [LARGE SCALE GENOMIC DNA]</scope>
    <source>
        <strain evidence="2 3">CBS 962.96</strain>
    </source>
</reference>
<dbReference type="EMBL" id="ML179117">
    <property type="protein sequence ID" value="THU99553.1"/>
    <property type="molecule type" value="Genomic_DNA"/>
</dbReference>
<evidence type="ECO:0000256" key="1">
    <source>
        <dbReference type="SAM" id="MobiDB-lite"/>
    </source>
</evidence>
<feature type="region of interest" description="Disordered" evidence="1">
    <location>
        <begin position="443"/>
        <end position="517"/>
    </location>
</feature>
<keyword evidence="3" id="KW-1185">Reference proteome</keyword>
<sequence>MSRNGGVGELRVGKRQEMLEIASYGYDLSVSSPSGRMRTDGGGGRERNAITEAIEEERERRRRIELMRRQQQQQQEDQRGMGGRRRADSMGSLDDRETEERRASFYMDPVKARQAERVMDEGPLTDSEGDDYEYRHDGEDGDEQDMDEDGYRYYDAEEHYHEGERMKNEDAYTSEPSLLGTPNNASSNANAGAGGSSATKGRMTPTSGPGRSGTKSPTSNSKSPSTPTQRPGARQRQISASRTPNSTTTSGATAKRAASSSPSPSTPSKSPSSNSRSAASKVIQAKLAAAKKQKMLEGDRRSGVEVWDDVILPIVTRDQGLNGHLETVDGSPGPAKNSMEVEIVPAPGRFQYIPAYHQNGVVMQSVSITDDSNNAEDHTLAYNDLLRSHQSPYQPSSSASCTQFCYLQHMAAVLLWILTTKLVQTPTALPQCPAYAESFGSEFSLPTPNTHTPNSDPEHEHDPTDVVDIPTPNSSSSSSILSPSKSPSSKLDLSSEEQEQHLPSPLAVPTETEKNCQPDTAGWELADEIVQLNIGDTTKEGEDVQIRTPPRSKLASTAVALTESSPLETSLIPSVDSFPSSDHQIVVSHSRGFGGLSSADLRHLQEADEMLLPITTVNNVDFQRTAAAIVVLSFFGPQRYQYPTTSAQQAYPSPPGNQHFNRDDAQPVVYSMQQQRSWANIPQPGIMPASSAHVQARPNNNIPPMPYRQHRLCDGGGLRIFNTILQTRTSLHGATRVQQKSNDTGLSSVTLYSMTSFYNVNHS</sequence>
<organism evidence="2 3">
    <name type="scientific">Dendrothele bispora (strain CBS 962.96)</name>
    <dbReference type="NCBI Taxonomy" id="1314807"/>
    <lineage>
        <taxon>Eukaryota</taxon>
        <taxon>Fungi</taxon>
        <taxon>Dikarya</taxon>
        <taxon>Basidiomycota</taxon>
        <taxon>Agaricomycotina</taxon>
        <taxon>Agaricomycetes</taxon>
        <taxon>Agaricomycetidae</taxon>
        <taxon>Agaricales</taxon>
        <taxon>Agaricales incertae sedis</taxon>
        <taxon>Dendrothele</taxon>
    </lineage>
</organism>
<feature type="compositionally biased region" description="Acidic residues" evidence="1">
    <location>
        <begin position="139"/>
        <end position="148"/>
    </location>
</feature>
<name>A0A4S8MC53_DENBC</name>
<dbReference type="Proteomes" id="UP000297245">
    <property type="component" value="Unassembled WGS sequence"/>
</dbReference>
<dbReference type="OrthoDB" id="3363891at2759"/>
<feature type="compositionally biased region" description="Basic and acidic residues" evidence="1">
    <location>
        <begin position="149"/>
        <end position="170"/>
    </location>
</feature>